<dbReference type="SMART" id="SM00382">
    <property type="entry name" value="AAA"/>
    <property type="match status" value="1"/>
</dbReference>
<evidence type="ECO:0000313" key="7">
    <source>
        <dbReference type="Proteomes" id="UP001156882"/>
    </source>
</evidence>
<dbReference type="InterPro" id="IPR003439">
    <property type="entry name" value="ABC_transporter-like_ATP-bd"/>
</dbReference>
<comment type="caution">
    <text evidence="6">The sequence shown here is derived from an EMBL/GenBank/DDBJ whole genome shotgun (WGS) entry which is preliminary data.</text>
</comment>
<dbReference type="Pfam" id="PF00005">
    <property type="entry name" value="ABC_tran"/>
    <property type="match status" value="1"/>
</dbReference>
<feature type="domain" description="ABC transporter" evidence="5">
    <location>
        <begin position="11"/>
        <end position="246"/>
    </location>
</feature>
<dbReference type="PANTHER" id="PTHR42788:SF13">
    <property type="entry name" value="ALIPHATIC SULFONATES IMPORT ATP-BINDING PROTEIN SSUB"/>
    <property type="match status" value="1"/>
</dbReference>
<dbReference type="SUPFAM" id="SSF52540">
    <property type="entry name" value="P-loop containing nucleoside triphosphate hydrolases"/>
    <property type="match status" value="1"/>
</dbReference>
<accession>A0ABQ6CLN0</accession>
<evidence type="ECO:0000256" key="2">
    <source>
        <dbReference type="ARBA" id="ARBA00022448"/>
    </source>
</evidence>
<dbReference type="InterPro" id="IPR050166">
    <property type="entry name" value="ABC_transporter_ATP-bind"/>
</dbReference>
<dbReference type="PROSITE" id="PS00211">
    <property type="entry name" value="ABC_TRANSPORTER_1"/>
    <property type="match status" value="1"/>
</dbReference>
<dbReference type="GO" id="GO:0005524">
    <property type="term" value="F:ATP binding"/>
    <property type="evidence" value="ECO:0007669"/>
    <property type="project" value="UniProtKB-KW"/>
</dbReference>
<protein>
    <submittedName>
        <fullName evidence="6">ABC transporter ATP-binding protein</fullName>
    </submittedName>
</protein>
<evidence type="ECO:0000256" key="4">
    <source>
        <dbReference type="ARBA" id="ARBA00022840"/>
    </source>
</evidence>
<keyword evidence="2" id="KW-0813">Transport</keyword>
<dbReference type="InterPro" id="IPR027417">
    <property type="entry name" value="P-loop_NTPase"/>
</dbReference>
<evidence type="ECO:0000259" key="5">
    <source>
        <dbReference type="PROSITE" id="PS50893"/>
    </source>
</evidence>
<dbReference type="InterPro" id="IPR018632">
    <property type="entry name" value="AAA-associated_dom_C"/>
</dbReference>
<sequence length="436" mass="47961">MLDQIVKAPLIDIRQVGRSFPKPSGKDVVVLENVDLTIKEGEIVGLLGRSGSGKSTLLRIIAGLISPSAGQAQCRGAAIQGPPLGVSMVFQSFALFPWLTVLQNVELGLEAKGVDRAERRKLALAAIDLIGLDGFENAFPRELSGGMRQRVGFARALVVHPDLLLMDEPFSALDVLTAETLRTDMIDLWMEGRLPMKSVLIVTHNIEEAVLMCDRILVFSSNPGRVAQELKVNLSHPRNRLDPVFRQLVDNIYALMTQRAEPRAPSLEGIPGTGMGMVLEPISTNILAGLIEALAGAPYNGRADLPVLAGTLQLEADELFHLGEALQLLRFAQLSEGDIVLTDPGKRFANLDTDARKRLFAEHLLAYVPVMGLIRRVLDERPSHTAPAARFRNELEDYMSESYADETMNTIVSWARYAELFAYDEQTETFSLENPQ</sequence>
<dbReference type="CDD" id="cd03293">
    <property type="entry name" value="ABC_NrtD_SsuB_transporters"/>
    <property type="match status" value="1"/>
</dbReference>
<evidence type="ECO:0000256" key="3">
    <source>
        <dbReference type="ARBA" id="ARBA00022741"/>
    </source>
</evidence>
<dbReference type="PANTHER" id="PTHR42788">
    <property type="entry name" value="TAURINE IMPORT ATP-BINDING PROTEIN-RELATED"/>
    <property type="match status" value="1"/>
</dbReference>
<name>A0ABQ6CLN0_9HYPH</name>
<dbReference type="Proteomes" id="UP001156882">
    <property type="component" value="Unassembled WGS sequence"/>
</dbReference>
<evidence type="ECO:0000313" key="6">
    <source>
        <dbReference type="EMBL" id="GLS21228.1"/>
    </source>
</evidence>
<keyword evidence="4 6" id="KW-0067">ATP-binding</keyword>
<keyword evidence="3" id="KW-0547">Nucleotide-binding</keyword>
<evidence type="ECO:0000256" key="1">
    <source>
        <dbReference type="ARBA" id="ARBA00005417"/>
    </source>
</evidence>
<dbReference type="InterPro" id="IPR003593">
    <property type="entry name" value="AAA+_ATPase"/>
</dbReference>
<dbReference type="RefSeq" id="WP_284314275.1">
    <property type="nucleotide sequence ID" value="NZ_BSPC01000045.1"/>
</dbReference>
<dbReference type="Pfam" id="PF09821">
    <property type="entry name" value="AAA_assoc_C"/>
    <property type="match status" value="1"/>
</dbReference>
<dbReference type="PROSITE" id="PS50893">
    <property type="entry name" value="ABC_TRANSPORTER_2"/>
    <property type="match status" value="1"/>
</dbReference>
<gene>
    <name evidence="6" type="ORF">GCM10007874_42450</name>
</gene>
<proteinExistence type="inferred from homology"/>
<reference evidence="7" key="1">
    <citation type="journal article" date="2019" name="Int. J. Syst. Evol. Microbiol.">
        <title>The Global Catalogue of Microorganisms (GCM) 10K type strain sequencing project: providing services to taxonomists for standard genome sequencing and annotation.</title>
        <authorList>
            <consortium name="The Broad Institute Genomics Platform"/>
            <consortium name="The Broad Institute Genome Sequencing Center for Infectious Disease"/>
            <person name="Wu L."/>
            <person name="Ma J."/>
        </authorList>
    </citation>
    <scope>NUCLEOTIDE SEQUENCE [LARGE SCALE GENOMIC DNA]</scope>
    <source>
        <strain evidence="7">NBRC 101365</strain>
    </source>
</reference>
<dbReference type="EMBL" id="BSPC01000045">
    <property type="protein sequence ID" value="GLS21228.1"/>
    <property type="molecule type" value="Genomic_DNA"/>
</dbReference>
<keyword evidence="7" id="KW-1185">Reference proteome</keyword>
<organism evidence="6 7">
    <name type="scientific">Labrys miyagiensis</name>
    <dbReference type="NCBI Taxonomy" id="346912"/>
    <lineage>
        <taxon>Bacteria</taxon>
        <taxon>Pseudomonadati</taxon>
        <taxon>Pseudomonadota</taxon>
        <taxon>Alphaproteobacteria</taxon>
        <taxon>Hyphomicrobiales</taxon>
        <taxon>Xanthobacteraceae</taxon>
        <taxon>Labrys</taxon>
    </lineage>
</organism>
<comment type="similarity">
    <text evidence="1">Belongs to the ABC transporter superfamily.</text>
</comment>
<dbReference type="InterPro" id="IPR017871">
    <property type="entry name" value="ABC_transporter-like_CS"/>
</dbReference>
<dbReference type="Gene3D" id="3.40.50.300">
    <property type="entry name" value="P-loop containing nucleotide triphosphate hydrolases"/>
    <property type="match status" value="1"/>
</dbReference>